<name>A0A6P9F9N5_JUGRE</name>
<accession>A0A6P9F9N5</accession>
<dbReference type="GO" id="GO:0005759">
    <property type="term" value="C:mitochondrial matrix"/>
    <property type="evidence" value="ECO:0007669"/>
    <property type="project" value="InterPro"/>
</dbReference>
<keyword evidence="1" id="KW-1185">Reference proteome</keyword>
<sequence length="240" mass="28106">MAPFIRTAQRTLCYSSSWSKATQIHHLSLRPRYAISPSLFQARPYASESTTKSPFDDNILRILRTEIQYQSEYAPPQKPVTKFNSFTVEDRPGEQWITMRRKFGDTENIKIEATMFDGCEPVPKLEDHIYGGDVRLHLSLLVDISRGDGCNELEFLCSSWPDSLEVQKVYILRRNRMLARPYMGPDFRKLDAKIRKTLKEYLEARGVNDDLSGFLHEYMMNKDRIELIRWLRSVKTFVEK</sequence>
<dbReference type="InterPro" id="IPR036561">
    <property type="entry name" value="MAM33_sf"/>
</dbReference>
<dbReference type="AlphaFoldDB" id="A0A6P9F9N5"/>
<dbReference type="KEGG" id="jre:108992174"/>
<dbReference type="Pfam" id="PF02330">
    <property type="entry name" value="MAM33"/>
    <property type="match status" value="1"/>
</dbReference>
<dbReference type="OrthoDB" id="278212at2759"/>
<gene>
    <name evidence="2" type="primary">LOC108992174</name>
</gene>
<dbReference type="PANTHER" id="PTHR10826:SF14">
    <property type="entry name" value="MITOCHONDRIAL GLYCOPROTEIN FAMILY PROTEIN"/>
    <property type="match status" value="1"/>
</dbReference>
<reference evidence="2" key="1">
    <citation type="submission" date="2025-08" db="UniProtKB">
        <authorList>
            <consortium name="RefSeq"/>
        </authorList>
    </citation>
    <scope>IDENTIFICATION</scope>
    <source>
        <tissue evidence="2">Leaves</tissue>
    </source>
</reference>
<dbReference type="InterPro" id="IPR003428">
    <property type="entry name" value="MAM33"/>
</dbReference>
<dbReference type="FunFam" id="3.10.280.10:FF:000003">
    <property type="entry name" value="Mitochondrial glycoprotein"/>
    <property type="match status" value="1"/>
</dbReference>
<dbReference type="RefSeq" id="XP_035551312.1">
    <property type="nucleotide sequence ID" value="XM_035695419.1"/>
</dbReference>
<dbReference type="Gramene" id="Jr11_29990_p1">
    <property type="protein sequence ID" value="cds.Jr11_29990_p1"/>
    <property type="gene ID" value="Jr11_29990"/>
</dbReference>
<evidence type="ECO:0000313" key="2">
    <source>
        <dbReference type="RefSeq" id="XP_035551312.1"/>
    </source>
</evidence>
<dbReference type="GeneID" id="108992174"/>
<dbReference type="Proteomes" id="UP000235220">
    <property type="component" value="Chromosome 11"/>
</dbReference>
<evidence type="ECO:0000313" key="1">
    <source>
        <dbReference type="Proteomes" id="UP000235220"/>
    </source>
</evidence>
<dbReference type="PANTHER" id="PTHR10826">
    <property type="entry name" value="COMPLEMENT COMPONENT 1"/>
    <property type="match status" value="1"/>
</dbReference>
<proteinExistence type="predicted"/>
<organism evidence="1 2">
    <name type="scientific">Juglans regia</name>
    <name type="common">English walnut</name>
    <dbReference type="NCBI Taxonomy" id="51240"/>
    <lineage>
        <taxon>Eukaryota</taxon>
        <taxon>Viridiplantae</taxon>
        <taxon>Streptophyta</taxon>
        <taxon>Embryophyta</taxon>
        <taxon>Tracheophyta</taxon>
        <taxon>Spermatophyta</taxon>
        <taxon>Magnoliopsida</taxon>
        <taxon>eudicotyledons</taxon>
        <taxon>Gunneridae</taxon>
        <taxon>Pentapetalae</taxon>
        <taxon>rosids</taxon>
        <taxon>fabids</taxon>
        <taxon>Fagales</taxon>
        <taxon>Juglandaceae</taxon>
        <taxon>Juglans</taxon>
    </lineage>
</organism>
<dbReference type="SUPFAM" id="SSF54529">
    <property type="entry name" value="Mitochondrial glycoprotein MAM33-like"/>
    <property type="match status" value="1"/>
</dbReference>
<protein>
    <submittedName>
        <fullName evidence="2">Uncharacterized protein At2g39795, mitochondrial</fullName>
    </submittedName>
</protein>
<dbReference type="Gene3D" id="3.10.280.10">
    <property type="entry name" value="Mitochondrial glycoprotein"/>
    <property type="match status" value="1"/>
</dbReference>
<dbReference type="FunCoup" id="A0A6P9F9N5">
    <property type="interactions" value="909"/>
</dbReference>